<dbReference type="EMBL" id="JADDIV010000005">
    <property type="protein sequence ID" value="MBE7369620.1"/>
    <property type="molecule type" value="Genomic_DNA"/>
</dbReference>
<comment type="caution">
    <text evidence="7">The sequence shown here is derived from an EMBL/GenBank/DDBJ whole genome shotgun (WGS) entry which is preliminary data.</text>
</comment>
<evidence type="ECO:0000313" key="7">
    <source>
        <dbReference type="EMBL" id="MBE7369620.1"/>
    </source>
</evidence>
<evidence type="ECO:0000256" key="4">
    <source>
        <dbReference type="ARBA" id="ARBA00022989"/>
    </source>
</evidence>
<keyword evidence="2" id="KW-1003">Cell membrane</keyword>
<keyword evidence="3 6" id="KW-0812">Transmembrane</keyword>
<protein>
    <submittedName>
        <fullName evidence="7">YitT family protein</fullName>
    </submittedName>
</protein>
<name>A0ABR9S804_9BURK</name>
<reference evidence="7 8" key="1">
    <citation type="submission" date="2020-10" db="EMBL/GenBank/DDBJ databases">
        <title>Ramlibacter sp. HM2 16S ribosomal RNA gene Genome sequencing and assembly.</title>
        <authorList>
            <person name="Kang M."/>
        </authorList>
    </citation>
    <scope>NUCLEOTIDE SEQUENCE [LARGE SCALE GENOMIC DNA]</scope>
    <source>
        <strain evidence="7 8">HM2</strain>
    </source>
</reference>
<feature type="transmembrane region" description="Helical" evidence="6">
    <location>
        <begin position="79"/>
        <end position="97"/>
    </location>
</feature>
<keyword evidence="8" id="KW-1185">Reference proteome</keyword>
<feature type="transmembrane region" description="Helical" evidence="6">
    <location>
        <begin position="109"/>
        <end position="127"/>
    </location>
</feature>
<evidence type="ECO:0000256" key="6">
    <source>
        <dbReference type="SAM" id="Phobius"/>
    </source>
</evidence>
<feature type="transmembrane region" description="Helical" evidence="6">
    <location>
        <begin position="12"/>
        <end position="31"/>
    </location>
</feature>
<keyword evidence="5 6" id="KW-0472">Membrane</keyword>
<evidence type="ECO:0000313" key="8">
    <source>
        <dbReference type="Proteomes" id="UP000806285"/>
    </source>
</evidence>
<dbReference type="InterPro" id="IPR051461">
    <property type="entry name" value="UPF0750_membrane"/>
</dbReference>
<proteinExistence type="predicted"/>
<dbReference type="PANTHER" id="PTHR33545:SF5">
    <property type="entry name" value="UPF0750 MEMBRANE PROTEIN YITT"/>
    <property type="match status" value="1"/>
</dbReference>
<dbReference type="RefSeq" id="WP_193678235.1">
    <property type="nucleotide sequence ID" value="NZ_JADDIV010000005.1"/>
</dbReference>
<comment type="subcellular location">
    <subcellularLocation>
        <location evidence="1">Cell membrane</location>
        <topology evidence="1">Multi-pass membrane protein</topology>
    </subcellularLocation>
</comment>
<dbReference type="Proteomes" id="UP000806285">
    <property type="component" value="Unassembled WGS sequence"/>
</dbReference>
<dbReference type="PANTHER" id="PTHR33545">
    <property type="entry name" value="UPF0750 MEMBRANE PROTEIN YITT-RELATED"/>
    <property type="match status" value="1"/>
</dbReference>
<gene>
    <name evidence="7" type="ORF">IM787_18800</name>
</gene>
<dbReference type="Pfam" id="PF02588">
    <property type="entry name" value="YitT_membrane"/>
    <property type="match status" value="1"/>
</dbReference>
<evidence type="ECO:0000256" key="1">
    <source>
        <dbReference type="ARBA" id="ARBA00004651"/>
    </source>
</evidence>
<keyword evidence="4 6" id="KW-1133">Transmembrane helix</keyword>
<evidence type="ECO:0000256" key="5">
    <source>
        <dbReference type="ARBA" id="ARBA00023136"/>
    </source>
</evidence>
<feature type="transmembrane region" description="Helical" evidence="6">
    <location>
        <begin position="43"/>
        <end position="67"/>
    </location>
</feature>
<sequence>MPRPSLASLLQDDLQGLFTGTLFAAFGVFLMQNAGLVPGGTVGIALLAHHAGGVDLGLALFLVNLPFHGLAWLRMGRAFALRTALAVTLLSLLAAWLPRLVTLQRVDGAFAAVLGGLLCGAGMLILFRHGASLGGLNVLVLRLQDRFGWPAGKVQMAVDAAIVLAGGWWAGDAGRLALSVLAVVAVNLALVYNHRPGRYRPA</sequence>
<dbReference type="InterPro" id="IPR003740">
    <property type="entry name" value="YitT"/>
</dbReference>
<accession>A0ABR9S804</accession>
<organism evidence="7 8">
    <name type="scientific">Ramlibacter pallidus</name>
    <dbReference type="NCBI Taxonomy" id="2780087"/>
    <lineage>
        <taxon>Bacteria</taxon>
        <taxon>Pseudomonadati</taxon>
        <taxon>Pseudomonadota</taxon>
        <taxon>Betaproteobacteria</taxon>
        <taxon>Burkholderiales</taxon>
        <taxon>Comamonadaceae</taxon>
        <taxon>Ramlibacter</taxon>
    </lineage>
</organism>
<evidence type="ECO:0000256" key="3">
    <source>
        <dbReference type="ARBA" id="ARBA00022692"/>
    </source>
</evidence>
<evidence type="ECO:0000256" key="2">
    <source>
        <dbReference type="ARBA" id="ARBA00022475"/>
    </source>
</evidence>
<feature type="transmembrane region" description="Helical" evidence="6">
    <location>
        <begin position="176"/>
        <end position="193"/>
    </location>
</feature>